<keyword evidence="4" id="KW-1185">Reference proteome</keyword>
<reference evidence="4" key="1">
    <citation type="submission" date="2018-04" db="EMBL/GenBank/DDBJ databases">
        <authorList>
            <person name="Liu S."/>
            <person name="Wang Z."/>
            <person name="Li J."/>
        </authorList>
    </citation>
    <scope>NUCLEOTIDE SEQUENCE [LARGE SCALE GENOMIC DNA]</scope>
    <source>
        <strain evidence="4">S1194</strain>
    </source>
</reference>
<evidence type="ECO:0000256" key="1">
    <source>
        <dbReference type="ARBA" id="ARBA00022723"/>
    </source>
</evidence>
<evidence type="ECO:0000313" key="4">
    <source>
        <dbReference type="Proteomes" id="UP000244978"/>
    </source>
</evidence>
<name>A0A2U1T2E9_9MICO</name>
<dbReference type="AlphaFoldDB" id="A0A2U1T2E9"/>
<evidence type="ECO:0000313" key="3">
    <source>
        <dbReference type="EMBL" id="PWB98020.1"/>
    </source>
</evidence>
<dbReference type="SUPFAM" id="SSF56529">
    <property type="entry name" value="FAH"/>
    <property type="match status" value="1"/>
</dbReference>
<accession>A0A2U1T2E9</accession>
<dbReference type="GO" id="GO:0018773">
    <property type="term" value="F:acetylpyruvate hydrolase activity"/>
    <property type="evidence" value="ECO:0007669"/>
    <property type="project" value="TreeGrafter"/>
</dbReference>
<dbReference type="PANTHER" id="PTHR11820:SF7">
    <property type="entry name" value="ACYLPYRUVASE FAHD1, MITOCHONDRIAL"/>
    <property type="match status" value="1"/>
</dbReference>
<evidence type="ECO:0000259" key="2">
    <source>
        <dbReference type="Pfam" id="PF01557"/>
    </source>
</evidence>
<dbReference type="Pfam" id="PF01557">
    <property type="entry name" value="FAA_hydrolase"/>
    <property type="match status" value="1"/>
</dbReference>
<dbReference type="Gene3D" id="3.90.850.10">
    <property type="entry name" value="Fumarylacetoacetase-like, C-terminal domain"/>
    <property type="match status" value="1"/>
</dbReference>
<comment type="caution">
    <text evidence="3">The sequence shown here is derived from an EMBL/GenBank/DDBJ whole genome shotgun (WGS) entry which is preliminary data.</text>
</comment>
<gene>
    <name evidence="3" type="ORF">DF220_09395</name>
</gene>
<feature type="domain" description="Fumarylacetoacetase-like C-terminal" evidence="2">
    <location>
        <begin position="77"/>
        <end position="271"/>
    </location>
</feature>
<sequence length="292" mass="30875">MRLGLFNGGRLGAVHEGQVYDVSSLVGEPGPAGRLDAAIRAGITSIPSELLTAPAVSGDTVSVDDVQWEAPLPRPGKIIGAPANYYDHIDEMPNSATILEWGFFLKAATSVIGPNGTVEIPYTDVPTHHEGELAVVIGKGGRDISLDDAWDHVYGYTCVLDITIRSSEDRSTRKSFDTFTPLGPVVVTADDVADAANLDLRLTVNGEERQSSNTSKLIYGIPELIAYASSVTTLEPGDVIATGTPSGVSEIFDGDVVTVVIDGIGELTVDVTNRRAVPHADRPGPKTALRRS</sequence>
<dbReference type="EMBL" id="QEEX01000001">
    <property type="protein sequence ID" value="PWB98020.1"/>
    <property type="molecule type" value="Genomic_DNA"/>
</dbReference>
<keyword evidence="3" id="KW-0378">Hydrolase</keyword>
<dbReference type="GO" id="GO:0046872">
    <property type="term" value="F:metal ion binding"/>
    <property type="evidence" value="ECO:0007669"/>
    <property type="project" value="UniProtKB-KW"/>
</dbReference>
<dbReference type="InterPro" id="IPR036663">
    <property type="entry name" value="Fumarylacetoacetase_C_sf"/>
</dbReference>
<proteinExistence type="predicted"/>
<dbReference type="PANTHER" id="PTHR11820">
    <property type="entry name" value="ACYLPYRUVASE"/>
    <property type="match status" value="1"/>
</dbReference>
<dbReference type="RefSeq" id="WP_108997819.1">
    <property type="nucleotide sequence ID" value="NZ_QEEX01000001.1"/>
</dbReference>
<dbReference type="InterPro" id="IPR011234">
    <property type="entry name" value="Fumarylacetoacetase-like_C"/>
</dbReference>
<protein>
    <submittedName>
        <fullName evidence="3">FAA hydrolase family protein</fullName>
    </submittedName>
</protein>
<dbReference type="Proteomes" id="UP000244978">
    <property type="component" value="Unassembled WGS sequence"/>
</dbReference>
<organism evidence="3 4">
    <name type="scientific">Homoserinimonas hongtaonis</name>
    <dbReference type="NCBI Taxonomy" id="2079791"/>
    <lineage>
        <taxon>Bacteria</taxon>
        <taxon>Bacillati</taxon>
        <taxon>Actinomycetota</taxon>
        <taxon>Actinomycetes</taxon>
        <taxon>Micrococcales</taxon>
        <taxon>Microbacteriaceae</taxon>
        <taxon>Homoserinimonas</taxon>
    </lineage>
</organism>
<keyword evidence="1" id="KW-0479">Metal-binding</keyword>